<sequence length="142" mass="15775">MAADHVGEGGSGSITFNGSIIVSRYLERWRSQPLFVSQQSLPLALQLRESRMNLQHTSSGFAWAMRILGLEKMPDLRPELSSVSWPVMLITGELDTKFCLLAEDFSKQYPHVNHMIAPHVGHNVVIEAPSCIAGWFKKGVKG</sequence>
<dbReference type="InterPro" id="IPR029058">
    <property type="entry name" value="AB_hydrolase_fold"/>
</dbReference>
<dbReference type="KEGG" id="pabo:BCY86_04030"/>
<gene>
    <name evidence="1" type="ORF">BCY86_04030</name>
</gene>
<dbReference type="Gene3D" id="3.40.50.1820">
    <property type="entry name" value="alpha/beta hydrolase"/>
    <property type="match status" value="1"/>
</dbReference>
<reference evidence="1 2" key="1">
    <citation type="submission" date="2016-08" db="EMBL/GenBank/DDBJ databases">
        <title>Identification and validation of antigenic proteins from Pajaroellobacter abortibovis using de-novo genome sequence assembly and reverse vaccinology.</title>
        <authorList>
            <person name="Welly B.T."/>
            <person name="Miller M.R."/>
            <person name="Stott J.L."/>
            <person name="Blanchard M.T."/>
            <person name="Islas-Trejo A.D."/>
            <person name="O'Rourke S.M."/>
            <person name="Young A.E."/>
            <person name="Medrano J.F."/>
            <person name="Van Eenennaam A.L."/>
        </authorList>
    </citation>
    <scope>NUCLEOTIDE SEQUENCE [LARGE SCALE GENOMIC DNA]</scope>
    <source>
        <strain evidence="1 2">BTF92-0548A/99-0131</strain>
    </source>
</reference>
<proteinExistence type="predicted"/>
<dbReference type="SUPFAM" id="SSF53474">
    <property type="entry name" value="alpha/beta-Hydrolases"/>
    <property type="match status" value="1"/>
</dbReference>
<evidence type="ECO:0000313" key="1">
    <source>
        <dbReference type="EMBL" id="APR99941.1"/>
    </source>
</evidence>
<dbReference type="Proteomes" id="UP000185544">
    <property type="component" value="Chromosome"/>
</dbReference>
<dbReference type="AlphaFoldDB" id="A0A1L6MWP2"/>
<dbReference type="OrthoDB" id="9804723at2"/>
<dbReference type="RefSeq" id="WP_075276592.1">
    <property type="nucleotide sequence ID" value="NZ_CP016908.1"/>
</dbReference>
<dbReference type="STRING" id="1882918.BCY86_04030"/>
<organism evidence="1 2">
    <name type="scientific">Pajaroellobacter abortibovis</name>
    <dbReference type="NCBI Taxonomy" id="1882918"/>
    <lineage>
        <taxon>Bacteria</taxon>
        <taxon>Pseudomonadati</taxon>
        <taxon>Myxococcota</taxon>
        <taxon>Polyangia</taxon>
        <taxon>Polyangiales</taxon>
        <taxon>Polyangiaceae</taxon>
    </lineage>
</organism>
<evidence type="ECO:0000313" key="2">
    <source>
        <dbReference type="Proteomes" id="UP000185544"/>
    </source>
</evidence>
<name>A0A1L6MWP2_9BACT</name>
<dbReference type="EMBL" id="CP016908">
    <property type="protein sequence ID" value="APR99941.1"/>
    <property type="molecule type" value="Genomic_DNA"/>
</dbReference>
<evidence type="ECO:0008006" key="3">
    <source>
        <dbReference type="Google" id="ProtNLM"/>
    </source>
</evidence>
<keyword evidence="2" id="KW-1185">Reference proteome</keyword>
<accession>A0A1L6MWP2</accession>
<protein>
    <recommendedName>
        <fullName evidence="3">AB hydrolase-1 domain-containing protein</fullName>
    </recommendedName>
</protein>